<gene>
    <name evidence="2" type="ORF">V1I91_09915</name>
</gene>
<dbReference type="InterPro" id="IPR036046">
    <property type="entry name" value="Acylphosphatase-like_dom_sf"/>
</dbReference>
<protein>
    <submittedName>
        <fullName evidence="2">BLUF domain-containing protein</fullName>
    </submittedName>
</protein>
<dbReference type="Gene3D" id="3.30.70.100">
    <property type="match status" value="1"/>
</dbReference>
<evidence type="ECO:0000259" key="1">
    <source>
        <dbReference type="PROSITE" id="PS50925"/>
    </source>
</evidence>
<proteinExistence type="predicted"/>
<evidence type="ECO:0000313" key="2">
    <source>
        <dbReference type="EMBL" id="MEE1976384.1"/>
    </source>
</evidence>
<reference evidence="2 3" key="1">
    <citation type="submission" date="2024-01" db="EMBL/GenBank/DDBJ databases">
        <title>Maribacter spp. originated from different algae showed divergent polysaccharides utilization ability.</title>
        <authorList>
            <person name="Wang H."/>
            <person name="Wu Y."/>
        </authorList>
    </citation>
    <scope>NUCLEOTIDE SEQUENCE [LARGE SCALE GENOMIC DNA]</scope>
    <source>
        <strain evidence="2 3">PR1</strain>
    </source>
</reference>
<dbReference type="EMBL" id="JAZDDG010000004">
    <property type="protein sequence ID" value="MEE1976384.1"/>
    <property type="molecule type" value="Genomic_DNA"/>
</dbReference>
<keyword evidence="3" id="KW-1185">Reference proteome</keyword>
<evidence type="ECO:0000313" key="3">
    <source>
        <dbReference type="Proteomes" id="UP001356308"/>
    </source>
</evidence>
<name>A0ABU7ITT9_9FLAO</name>
<dbReference type="Proteomes" id="UP001356308">
    <property type="component" value="Unassembled WGS sequence"/>
</dbReference>
<sequence length="104" mass="12176">MLNTAKAFNKTHSITGCLVYHNNQFVQTLHGDKKVIFELLEKIKVDKRHAHVNLVWDGPSEKEVFSGWHMAFYAPNLETNKDSLVDFKKTLLLYPHFTNRILHR</sequence>
<dbReference type="PROSITE" id="PS50925">
    <property type="entry name" value="BLUF"/>
    <property type="match status" value="1"/>
</dbReference>
<dbReference type="InterPro" id="IPR007024">
    <property type="entry name" value="BLUF_domain"/>
</dbReference>
<dbReference type="SUPFAM" id="SSF54975">
    <property type="entry name" value="Acylphosphatase/BLUF domain-like"/>
    <property type="match status" value="1"/>
</dbReference>
<organism evidence="2 3">
    <name type="scientific">Maribacter cobaltidurans</name>
    <dbReference type="NCBI Taxonomy" id="1178778"/>
    <lineage>
        <taxon>Bacteria</taxon>
        <taxon>Pseudomonadati</taxon>
        <taxon>Bacteroidota</taxon>
        <taxon>Flavobacteriia</taxon>
        <taxon>Flavobacteriales</taxon>
        <taxon>Flavobacteriaceae</taxon>
        <taxon>Maribacter</taxon>
    </lineage>
</organism>
<dbReference type="RefSeq" id="WP_272651284.1">
    <property type="nucleotide sequence ID" value="NZ_JAZDDG010000004.1"/>
</dbReference>
<dbReference type="SMART" id="SM01034">
    <property type="entry name" value="BLUF"/>
    <property type="match status" value="1"/>
</dbReference>
<dbReference type="Pfam" id="PF04940">
    <property type="entry name" value="BLUF"/>
    <property type="match status" value="1"/>
</dbReference>
<accession>A0ABU7ITT9</accession>
<feature type="domain" description="BLUF" evidence="1">
    <location>
        <begin position="1"/>
        <end position="71"/>
    </location>
</feature>
<comment type="caution">
    <text evidence="2">The sequence shown here is derived from an EMBL/GenBank/DDBJ whole genome shotgun (WGS) entry which is preliminary data.</text>
</comment>